<evidence type="ECO:0000313" key="2">
    <source>
        <dbReference type="EMBL" id="KIF80139.1"/>
    </source>
</evidence>
<dbReference type="SMART" id="SM00450">
    <property type="entry name" value="RHOD"/>
    <property type="match status" value="1"/>
</dbReference>
<keyword evidence="3" id="KW-1185">Reference proteome</keyword>
<dbReference type="AlphaFoldDB" id="A0A0C2BJF7"/>
<dbReference type="Gene3D" id="3.40.250.10">
    <property type="entry name" value="Rhodanese-like domain"/>
    <property type="match status" value="1"/>
</dbReference>
<dbReference type="OrthoDB" id="1445766at2"/>
<dbReference type="PROSITE" id="PS50206">
    <property type="entry name" value="RHODANESE_3"/>
    <property type="match status" value="1"/>
</dbReference>
<reference evidence="2 3" key="1">
    <citation type="submission" date="2014-12" db="EMBL/GenBank/DDBJ databases">
        <title>Denitrispirillum autotrophicum gen. nov., sp. nov., Denitrifying, Facultatively Autotrophic Bacteria Isolated from Rice Paddy Soil.</title>
        <authorList>
            <person name="Ishii S."/>
            <person name="Ashida N."/>
            <person name="Ohno H."/>
            <person name="Otsuka S."/>
            <person name="Yokota A."/>
            <person name="Senoo K."/>
        </authorList>
    </citation>
    <scope>NUCLEOTIDE SEQUENCE [LARGE SCALE GENOMIC DNA]</scope>
    <source>
        <strain evidence="2 3">TSA66</strain>
    </source>
</reference>
<comment type="caution">
    <text evidence="2">The sequence shown here is derived from an EMBL/GenBank/DDBJ whole genome shotgun (WGS) entry which is preliminary data.</text>
</comment>
<dbReference type="GO" id="GO:0004792">
    <property type="term" value="F:thiosulfate-cyanide sulfurtransferase activity"/>
    <property type="evidence" value="ECO:0007669"/>
    <property type="project" value="TreeGrafter"/>
</dbReference>
<sequence>MPLKKGYKALVDEAMAQVKTYSVQQARAKLDDPNVQFVDVRDVRELERDGVIPGAFSAPRGMIEFWVDPDSPYFKPVFGEQREFIFFCAAGWRSALTTKTVQDMGLDNVAHIEGGFGAWKAAGAPVAEKAKKV</sequence>
<evidence type="ECO:0000313" key="3">
    <source>
        <dbReference type="Proteomes" id="UP000031572"/>
    </source>
</evidence>
<dbReference type="CDD" id="cd01447">
    <property type="entry name" value="Polysulfide_ST"/>
    <property type="match status" value="1"/>
</dbReference>
<dbReference type="SUPFAM" id="SSF52821">
    <property type="entry name" value="Rhodanese/Cell cycle control phosphatase"/>
    <property type="match status" value="1"/>
</dbReference>
<gene>
    <name evidence="2" type="ORF">TSA66_03860</name>
</gene>
<proteinExistence type="predicted"/>
<dbReference type="PANTHER" id="PTHR44086">
    <property type="entry name" value="THIOSULFATE SULFURTRANSFERASE RDL2, MITOCHONDRIAL-RELATED"/>
    <property type="match status" value="1"/>
</dbReference>
<dbReference type="EMBL" id="JWJG01000028">
    <property type="protein sequence ID" value="KIF80139.1"/>
    <property type="molecule type" value="Genomic_DNA"/>
</dbReference>
<dbReference type="Proteomes" id="UP000031572">
    <property type="component" value="Unassembled WGS sequence"/>
</dbReference>
<dbReference type="InterPro" id="IPR001763">
    <property type="entry name" value="Rhodanese-like_dom"/>
</dbReference>
<protein>
    <submittedName>
        <fullName evidence="2">Rhodanese</fullName>
    </submittedName>
</protein>
<organism evidence="2 3">
    <name type="scientific">Noviherbaspirillum autotrophicum</name>
    <dbReference type="NCBI Taxonomy" id="709839"/>
    <lineage>
        <taxon>Bacteria</taxon>
        <taxon>Pseudomonadati</taxon>
        <taxon>Pseudomonadota</taxon>
        <taxon>Betaproteobacteria</taxon>
        <taxon>Burkholderiales</taxon>
        <taxon>Oxalobacteraceae</taxon>
        <taxon>Noviherbaspirillum</taxon>
    </lineage>
</organism>
<accession>A0A0C2BJF7</accession>
<dbReference type="Pfam" id="PF00581">
    <property type="entry name" value="Rhodanese"/>
    <property type="match status" value="1"/>
</dbReference>
<evidence type="ECO:0000259" key="1">
    <source>
        <dbReference type="PROSITE" id="PS50206"/>
    </source>
</evidence>
<feature type="domain" description="Rhodanese" evidence="1">
    <location>
        <begin position="31"/>
        <end position="128"/>
    </location>
</feature>
<dbReference type="RefSeq" id="WP_040039052.1">
    <property type="nucleotide sequence ID" value="NZ_JWJG01000028.1"/>
</dbReference>
<dbReference type="PANTHER" id="PTHR44086:SF13">
    <property type="entry name" value="THIOSULFATE SULFURTRANSFERASE PSPE"/>
    <property type="match status" value="1"/>
</dbReference>
<name>A0A0C2BJF7_9BURK</name>
<dbReference type="InterPro" id="IPR036873">
    <property type="entry name" value="Rhodanese-like_dom_sf"/>
</dbReference>
<dbReference type="STRING" id="709839.TSA66_03860"/>